<dbReference type="Proteomes" id="UP000199403">
    <property type="component" value="Unassembled WGS sequence"/>
</dbReference>
<dbReference type="OrthoDB" id="8481839at2"/>
<dbReference type="STRING" id="1416801.SAMN05192553_101457"/>
<dbReference type="EMBL" id="FNZH01000001">
    <property type="protein sequence ID" value="SEI82948.1"/>
    <property type="molecule type" value="Genomic_DNA"/>
</dbReference>
<evidence type="ECO:0000313" key="2">
    <source>
        <dbReference type="Proteomes" id="UP000199403"/>
    </source>
</evidence>
<accession>A0A1H6TSA2</accession>
<keyword evidence="2" id="KW-1185">Reference proteome</keyword>
<dbReference type="RefSeq" id="WP_092170176.1">
    <property type="nucleotide sequence ID" value="NZ_FNZH01000001.1"/>
</dbReference>
<sequence>MSKLLENYDDFNTPIAELLEGHDVSILTDAAKNLLEGDLVALAWKNHTPRTEKLGVRDLQSIEEAFSNHSLFGSSKAPVVGASCCCTCTPACCCTAAAVIKAA</sequence>
<organism evidence="1 2">
    <name type="scientific">Cyclobacterium xiamenense</name>
    <dbReference type="NCBI Taxonomy" id="1297121"/>
    <lineage>
        <taxon>Bacteria</taxon>
        <taxon>Pseudomonadati</taxon>
        <taxon>Bacteroidota</taxon>
        <taxon>Cytophagia</taxon>
        <taxon>Cytophagales</taxon>
        <taxon>Cyclobacteriaceae</taxon>
        <taxon>Cyclobacterium</taxon>
    </lineage>
</organism>
<reference evidence="2" key="1">
    <citation type="submission" date="2016-10" db="EMBL/GenBank/DDBJ databases">
        <authorList>
            <person name="Varghese N."/>
            <person name="Submissions S."/>
        </authorList>
    </citation>
    <scope>NUCLEOTIDE SEQUENCE [LARGE SCALE GENOMIC DNA]</scope>
    <source>
        <strain evidence="2">IBRC-M 10761</strain>
    </source>
</reference>
<name>A0A1H6TSA2_9BACT</name>
<gene>
    <name evidence="1" type="ORF">SAMN05192553_101457</name>
</gene>
<proteinExistence type="predicted"/>
<evidence type="ECO:0000313" key="1">
    <source>
        <dbReference type="EMBL" id="SEI82948.1"/>
    </source>
</evidence>
<protein>
    <submittedName>
        <fullName evidence="1">Uncharacterized protein</fullName>
    </submittedName>
</protein>
<dbReference type="AlphaFoldDB" id="A0A1H6TSA2"/>